<name>A0A0A8Y6D9_ARUDO</name>
<reference evidence="2" key="1">
    <citation type="submission" date="2014-09" db="EMBL/GenBank/DDBJ databases">
        <authorList>
            <person name="Magalhaes I.L.F."/>
            <person name="Oliveira U."/>
            <person name="Santos F.R."/>
            <person name="Vidigal T.H.D.A."/>
            <person name="Brescovit A.D."/>
            <person name="Santos A.J."/>
        </authorList>
    </citation>
    <scope>NUCLEOTIDE SEQUENCE</scope>
    <source>
        <tissue evidence="2">Shoot tissue taken approximately 20 cm above the soil surface</tissue>
    </source>
</reference>
<reference evidence="2" key="2">
    <citation type="journal article" date="2015" name="Data Brief">
        <title>Shoot transcriptome of the giant reed, Arundo donax.</title>
        <authorList>
            <person name="Barrero R.A."/>
            <person name="Guerrero F.D."/>
            <person name="Moolhuijzen P."/>
            <person name="Goolsby J.A."/>
            <person name="Tidwell J."/>
            <person name="Bellgard S.E."/>
            <person name="Bellgard M.I."/>
        </authorList>
    </citation>
    <scope>NUCLEOTIDE SEQUENCE</scope>
    <source>
        <tissue evidence="2">Shoot tissue taken approximately 20 cm above the soil surface</tissue>
    </source>
</reference>
<protein>
    <submittedName>
        <fullName evidence="2">Uncharacterized protein</fullName>
    </submittedName>
</protein>
<accession>A0A0A8Y6D9</accession>
<sequence length="80" mass="8621">MDAVWSEIPDLSIDTSLVSPNDYFAFPNTYFTMDEFVGAMYPEPQTPTPMEADDPSGGDEDCQAGGKKQKKPPATLGSTA</sequence>
<dbReference type="AlphaFoldDB" id="A0A0A8Y6D9"/>
<feature type="region of interest" description="Disordered" evidence="1">
    <location>
        <begin position="41"/>
        <end position="80"/>
    </location>
</feature>
<evidence type="ECO:0000313" key="2">
    <source>
        <dbReference type="EMBL" id="JAD21609.1"/>
    </source>
</evidence>
<feature type="compositionally biased region" description="Acidic residues" evidence="1">
    <location>
        <begin position="51"/>
        <end position="62"/>
    </location>
</feature>
<dbReference type="EMBL" id="GBRH01276286">
    <property type="protein sequence ID" value="JAD21609.1"/>
    <property type="molecule type" value="Transcribed_RNA"/>
</dbReference>
<organism evidence="2">
    <name type="scientific">Arundo donax</name>
    <name type="common">Giant reed</name>
    <name type="synonym">Donax arundinaceus</name>
    <dbReference type="NCBI Taxonomy" id="35708"/>
    <lineage>
        <taxon>Eukaryota</taxon>
        <taxon>Viridiplantae</taxon>
        <taxon>Streptophyta</taxon>
        <taxon>Embryophyta</taxon>
        <taxon>Tracheophyta</taxon>
        <taxon>Spermatophyta</taxon>
        <taxon>Magnoliopsida</taxon>
        <taxon>Liliopsida</taxon>
        <taxon>Poales</taxon>
        <taxon>Poaceae</taxon>
        <taxon>PACMAD clade</taxon>
        <taxon>Arundinoideae</taxon>
        <taxon>Arundineae</taxon>
        <taxon>Arundo</taxon>
    </lineage>
</organism>
<evidence type="ECO:0000256" key="1">
    <source>
        <dbReference type="SAM" id="MobiDB-lite"/>
    </source>
</evidence>
<proteinExistence type="predicted"/>